<dbReference type="AlphaFoldDB" id="A0A3P3XGZ6"/>
<reference evidence="4" key="1">
    <citation type="submission" date="2017-02" db="EMBL/GenBank/DDBJ databases">
        <authorList>
            <person name="Regsiter A."/>
            <person name="William W."/>
        </authorList>
    </citation>
    <scope>NUCLEOTIDE SEQUENCE</scope>
    <source>
        <strain evidence="4">Bib</strain>
    </source>
</reference>
<name>A0A3P3XGZ6_9SPIR</name>
<protein>
    <recommendedName>
        <fullName evidence="3">S-adenosyl-l-methionine hydroxide adenosyltransferase C-terminal domain-containing protein</fullName>
    </recommendedName>
</protein>
<dbReference type="InterPro" id="IPR026893">
    <property type="entry name" value="Tyr/Ser_Pase_IphP-type"/>
</dbReference>
<dbReference type="Gene3D" id="2.40.30.90">
    <property type="entry name" value="Bacterial fluorinating enzyme like"/>
    <property type="match status" value="2"/>
</dbReference>
<dbReference type="InterPro" id="IPR023227">
    <property type="entry name" value="SAM_OH_AdoTrfase_C_sf"/>
</dbReference>
<evidence type="ECO:0000313" key="4">
    <source>
        <dbReference type="EMBL" id="SLM11571.1"/>
    </source>
</evidence>
<dbReference type="SUPFAM" id="SSF101852">
    <property type="entry name" value="Bacterial fluorinating enzyme, C-terminal domain"/>
    <property type="match status" value="2"/>
</dbReference>
<feature type="domain" description="S-adenosyl-l-methionine hydroxide adenosyltransferase C-terminal" evidence="3">
    <location>
        <begin position="36"/>
        <end position="124"/>
    </location>
</feature>
<dbReference type="InterPro" id="IPR029021">
    <property type="entry name" value="Prot-tyrosine_phosphatase-like"/>
</dbReference>
<dbReference type="GO" id="GO:0004721">
    <property type="term" value="F:phosphoprotein phosphatase activity"/>
    <property type="evidence" value="ECO:0007669"/>
    <property type="project" value="InterPro"/>
</dbReference>
<comment type="similarity">
    <text evidence="1">Belongs to the protein-tyrosine phosphatase family.</text>
</comment>
<evidence type="ECO:0000259" key="3">
    <source>
        <dbReference type="Pfam" id="PF20257"/>
    </source>
</evidence>
<feature type="signal peptide" evidence="2">
    <location>
        <begin position="1"/>
        <end position="27"/>
    </location>
</feature>
<dbReference type="EMBL" id="FWDM01000013">
    <property type="protein sequence ID" value="SLM11571.1"/>
    <property type="molecule type" value="Genomic_DNA"/>
</dbReference>
<evidence type="ECO:0000256" key="2">
    <source>
        <dbReference type="SAM" id="SignalP"/>
    </source>
</evidence>
<dbReference type="Pfam" id="PF20257">
    <property type="entry name" value="SAM_HAT_C"/>
    <property type="match status" value="1"/>
</dbReference>
<dbReference type="Pfam" id="PF13350">
    <property type="entry name" value="Y_phosphatase3"/>
    <property type="match status" value="2"/>
</dbReference>
<evidence type="ECO:0000256" key="1">
    <source>
        <dbReference type="ARBA" id="ARBA00009580"/>
    </source>
</evidence>
<feature type="chain" id="PRO_5017941150" description="S-adenosyl-l-methionine hydroxide adenosyltransferase C-terminal domain-containing protein" evidence="2">
    <location>
        <begin position="28"/>
        <end position="751"/>
    </location>
</feature>
<gene>
    <name evidence="4" type="ORF">SPIROBIBN47_200030</name>
</gene>
<proteinExistence type="inferred from homology"/>
<sequence length="751" mass="81113">MQKISRFTLSLLAVAFIAFVLPLAAIAGDNALTITGTVVEVQKYGNLTVDIKPKALYDAGFALGDVLNVTIGGNVLKIPFCTSYSDVDTGSLVVRDDQKNNLLVVAINMGNFSTKYNAKVGDTLTFGLAEKAGYLSEYLIRQLKRTNVRSDYATDSIFANFRSIATTGIKPGLVYRSSNPINNEIGRAAYADALAQAVGIKTVLNLSDSEADIQKYLAAPGFKSNYYKSLYEAGKVKALNMGVDLTAPEFGAKLAEGLRFLIQNDGPYLLHCTEGKDRAGFVSAVLESLMGARLQEVVADYMMSYENYYGVKKGTDQYTAIANSNIVTSLTTAMSGLPKGTDISGMPLAKFAQWYLQSIGLSSDEIAALKVKLSASAVLKAPNVTGTVTQIEKYGHAVTDITIADFNALGFKFGDMVTVVFDNGFVLEAPYLDGYYVNNGDPLVRAYPGQTNIAVCINYGKLNVVAQVDVGSKFTIMLSRPGAYLTQYEIRRLVRSNKREDYTSDEVFANFRNIALGGIAKGVLYRSSSPIDNQLGRAAFADRLIKEAGVRTIVNLSDSADNMKNYLAAKDFASPYYAALAGSNQVIFLNMNLAFASDEFRANVIKGLVFMAEHNGPYLVHCTEGKDRTGFFAALVEALMGASKDEIVADYMQSYIDYYGVKKGTDQYTLISQDVLGMLKVIAGTNDLDKADLAAGAKSYLLQGGMKAEQIEALKAKLSTPIAASDASPAGTLISAIFNAMRHQSREVFVS</sequence>
<dbReference type="PANTHER" id="PTHR31126">
    <property type="entry name" value="TYROSINE-PROTEIN PHOSPHATASE"/>
    <property type="match status" value="1"/>
</dbReference>
<accession>A0A3P3XGZ6</accession>
<dbReference type="PROSITE" id="PS00383">
    <property type="entry name" value="TYR_PHOSPHATASE_1"/>
    <property type="match status" value="1"/>
</dbReference>
<dbReference type="PANTHER" id="PTHR31126:SF1">
    <property type="entry name" value="TYROSINE SPECIFIC PROTEIN PHOSPHATASES DOMAIN-CONTAINING PROTEIN"/>
    <property type="match status" value="1"/>
</dbReference>
<dbReference type="InterPro" id="IPR046470">
    <property type="entry name" value="SAM_HAT_C"/>
</dbReference>
<keyword evidence="2" id="KW-0732">Signal</keyword>
<dbReference type="Gene3D" id="3.90.190.10">
    <property type="entry name" value="Protein tyrosine phosphatase superfamily"/>
    <property type="match status" value="2"/>
</dbReference>
<dbReference type="SUPFAM" id="SSF52799">
    <property type="entry name" value="(Phosphotyrosine protein) phosphatases II"/>
    <property type="match status" value="2"/>
</dbReference>
<organism evidence="4">
    <name type="scientific">uncultured spirochete</name>
    <dbReference type="NCBI Taxonomy" id="156406"/>
    <lineage>
        <taxon>Bacteria</taxon>
        <taxon>Pseudomonadati</taxon>
        <taxon>Spirochaetota</taxon>
        <taxon>Spirochaetia</taxon>
        <taxon>Spirochaetales</taxon>
        <taxon>environmental samples</taxon>
    </lineage>
</organism>
<dbReference type="InterPro" id="IPR016130">
    <property type="entry name" value="Tyr_Pase_AS"/>
</dbReference>